<dbReference type="SMART" id="SM00342">
    <property type="entry name" value="HTH_ARAC"/>
    <property type="match status" value="1"/>
</dbReference>
<dbReference type="InterPro" id="IPR009057">
    <property type="entry name" value="Homeodomain-like_sf"/>
</dbReference>
<dbReference type="PROSITE" id="PS01124">
    <property type="entry name" value="HTH_ARAC_FAMILY_2"/>
    <property type="match status" value="1"/>
</dbReference>
<dbReference type="SUPFAM" id="SSF46689">
    <property type="entry name" value="Homeodomain-like"/>
    <property type="match status" value="2"/>
</dbReference>
<dbReference type="Proteomes" id="UP000886803">
    <property type="component" value="Unassembled WGS sequence"/>
</dbReference>
<evidence type="ECO:0000256" key="3">
    <source>
        <dbReference type="ARBA" id="ARBA00023125"/>
    </source>
</evidence>
<dbReference type="AlphaFoldDB" id="A0A9D2M727"/>
<dbReference type="Pfam" id="PF12833">
    <property type="entry name" value="HTH_18"/>
    <property type="match status" value="1"/>
</dbReference>
<sequence length="327" mass="36714">MPRQPRAVIEYRNYELSAEFPIQLLSGEQWRISDVPAGVLHFHNCLEIGLCESDGGTLGFQDEQRPFHAGDVTVIAGDVPHTTWSDPGTASKWSYLFLNPEELLHPFSYALPYDAGYQPALQGHYYILPEAEYPVAGSLVRIMMREMQEKSASYQLSVRTLYLALSIELMRLQAQQGSANMAATIAIAPALAYINTHYKEDFPIETLAALCGMSQSHFRKTFKALLGVGPLEHLNRTRVLRACSLMRVSEDSILSISGKVGFQSLSSFNRHFMAEMGTTPSKWRRAEGNNPKTAVLKYAGWLTPPDSIEMEAARHRKNEAARYRKNK</sequence>
<keyword evidence="1" id="KW-0963">Cytoplasm</keyword>
<organism evidence="6 7">
    <name type="scientific">Candidatus Gemmiger avicola</name>
    <dbReference type="NCBI Taxonomy" id="2838605"/>
    <lineage>
        <taxon>Bacteria</taxon>
        <taxon>Bacillati</taxon>
        <taxon>Bacillota</taxon>
        <taxon>Clostridia</taxon>
        <taxon>Eubacteriales</taxon>
        <taxon>Gemmiger</taxon>
    </lineage>
</organism>
<proteinExistence type="predicted"/>
<dbReference type="InterPro" id="IPR037923">
    <property type="entry name" value="HTH-like"/>
</dbReference>
<accession>A0A9D2M727</accession>
<feature type="domain" description="HTH araC/xylS-type" evidence="5">
    <location>
        <begin position="188"/>
        <end position="286"/>
    </location>
</feature>
<dbReference type="Gene3D" id="1.10.10.60">
    <property type="entry name" value="Homeodomain-like"/>
    <property type="match status" value="2"/>
</dbReference>
<dbReference type="GO" id="GO:0043565">
    <property type="term" value="F:sequence-specific DNA binding"/>
    <property type="evidence" value="ECO:0007669"/>
    <property type="project" value="InterPro"/>
</dbReference>
<evidence type="ECO:0000256" key="2">
    <source>
        <dbReference type="ARBA" id="ARBA00023015"/>
    </source>
</evidence>
<reference evidence="6" key="1">
    <citation type="journal article" date="2021" name="PeerJ">
        <title>Extensive microbial diversity within the chicken gut microbiome revealed by metagenomics and culture.</title>
        <authorList>
            <person name="Gilroy R."/>
            <person name="Ravi A."/>
            <person name="Getino M."/>
            <person name="Pursley I."/>
            <person name="Horton D.L."/>
            <person name="Alikhan N.F."/>
            <person name="Baker D."/>
            <person name="Gharbi K."/>
            <person name="Hall N."/>
            <person name="Watson M."/>
            <person name="Adriaenssens E.M."/>
            <person name="Foster-Nyarko E."/>
            <person name="Jarju S."/>
            <person name="Secka A."/>
            <person name="Antonio M."/>
            <person name="Oren A."/>
            <person name="Chaudhuri R.R."/>
            <person name="La Ragione R."/>
            <person name="Hildebrand F."/>
            <person name="Pallen M.J."/>
        </authorList>
    </citation>
    <scope>NUCLEOTIDE SEQUENCE</scope>
    <source>
        <strain evidence="6">ChiBcec8-13705</strain>
    </source>
</reference>
<protein>
    <submittedName>
        <fullName evidence="6">AraC family transcriptional regulator</fullName>
    </submittedName>
</protein>
<dbReference type="PANTHER" id="PTHR46796">
    <property type="entry name" value="HTH-TYPE TRANSCRIPTIONAL ACTIVATOR RHAS-RELATED"/>
    <property type="match status" value="1"/>
</dbReference>
<evidence type="ECO:0000256" key="4">
    <source>
        <dbReference type="ARBA" id="ARBA00023163"/>
    </source>
</evidence>
<name>A0A9D2M727_9FIRM</name>
<gene>
    <name evidence="6" type="ORF">H9945_03505</name>
</gene>
<keyword evidence="4" id="KW-0804">Transcription</keyword>
<keyword evidence="3" id="KW-0238">DNA-binding</keyword>
<evidence type="ECO:0000259" key="5">
    <source>
        <dbReference type="PROSITE" id="PS01124"/>
    </source>
</evidence>
<evidence type="ECO:0000313" key="7">
    <source>
        <dbReference type="Proteomes" id="UP000886803"/>
    </source>
</evidence>
<dbReference type="InterPro" id="IPR018060">
    <property type="entry name" value="HTH_AraC"/>
</dbReference>
<keyword evidence="2" id="KW-0805">Transcription regulation</keyword>
<comment type="caution">
    <text evidence="6">The sequence shown here is derived from an EMBL/GenBank/DDBJ whole genome shotgun (WGS) entry which is preliminary data.</text>
</comment>
<evidence type="ECO:0000313" key="6">
    <source>
        <dbReference type="EMBL" id="HJB41543.1"/>
    </source>
</evidence>
<dbReference type="EMBL" id="DWYG01000050">
    <property type="protein sequence ID" value="HJB41543.1"/>
    <property type="molecule type" value="Genomic_DNA"/>
</dbReference>
<reference evidence="6" key="2">
    <citation type="submission" date="2021-04" db="EMBL/GenBank/DDBJ databases">
        <authorList>
            <person name="Gilroy R."/>
        </authorList>
    </citation>
    <scope>NUCLEOTIDE SEQUENCE</scope>
    <source>
        <strain evidence="6">ChiBcec8-13705</strain>
    </source>
</reference>
<dbReference type="InterPro" id="IPR050204">
    <property type="entry name" value="AraC_XylS_family_regulators"/>
</dbReference>
<dbReference type="CDD" id="cd02208">
    <property type="entry name" value="cupin_RmlC-like"/>
    <property type="match status" value="1"/>
</dbReference>
<evidence type="ECO:0000256" key="1">
    <source>
        <dbReference type="ARBA" id="ARBA00022490"/>
    </source>
</evidence>
<dbReference type="GO" id="GO:0003700">
    <property type="term" value="F:DNA-binding transcription factor activity"/>
    <property type="evidence" value="ECO:0007669"/>
    <property type="project" value="InterPro"/>
</dbReference>
<dbReference type="SUPFAM" id="SSF51215">
    <property type="entry name" value="Regulatory protein AraC"/>
    <property type="match status" value="1"/>
</dbReference>
<dbReference type="PANTHER" id="PTHR46796:SF13">
    <property type="entry name" value="HTH-TYPE TRANSCRIPTIONAL ACTIVATOR RHAS"/>
    <property type="match status" value="1"/>
</dbReference>